<protein>
    <submittedName>
        <fullName evidence="3">Uncharacterized protein</fullName>
    </submittedName>
</protein>
<accession>A0AA88Y3A5</accession>
<sequence length="267" mass="29209">MRVLILSLAACLLTGTVLSQTTNTNSLLGGLIIGGLAGAFIQNQRIRNRRQDALEEQLLLGGGFGGGFGGRPFRPLGFHRRPYYFGDSFGFGGRGGFFRQLFWIILFVCPSVHVMAQSLMGIFNDINPFYGVTGYQLDPGSAGIAPPLMILDPPTIDPGFSTGFMVPSQLYGYASSIGNVLAGSGLMNFPYYSGDFSQNLGPLFNVQRLGGGPTNQNVNAFSNPDRRQLQQQFDNAFRGAVTANNQRPDWDNQNFWLNQAFGRNNWN</sequence>
<comment type="caution">
    <text evidence="3">The sequence shown here is derived from an EMBL/GenBank/DDBJ whole genome shotgun (WGS) entry which is preliminary data.</text>
</comment>
<gene>
    <name evidence="3" type="ORF">FSP39_012140</name>
</gene>
<keyword evidence="1" id="KW-0472">Membrane</keyword>
<name>A0AA88Y3A5_PINIB</name>
<feature type="transmembrane region" description="Helical" evidence="1">
    <location>
        <begin position="29"/>
        <end position="46"/>
    </location>
</feature>
<evidence type="ECO:0000313" key="3">
    <source>
        <dbReference type="EMBL" id="KAK3093170.1"/>
    </source>
</evidence>
<keyword evidence="1" id="KW-1133">Transmembrane helix</keyword>
<feature type="transmembrane region" description="Helical" evidence="1">
    <location>
        <begin position="101"/>
        <end position="123"/>
    </location>
</feature>
<keyword evidence="2" id="KW-0732">Signal</keyword>
<evidence type="ECO:0000256" key="1">
    <source>
        <dbReference type="SAM" id="Phobius"/>
    </source>
</evidence>
<evidence type="ECO:0000256" key="2">
    <source>
        <dbReference type="SAM" id="SignalP"/>
    </source>
</evidence>
<dbReference type="AlphaFoldDB" id="A0AA88Y3A5"/>
<dbReference type="Proteomes" id="UP001186944">
    <property type="component" value="Unassembled WGS sequence"/>
</dbReference>
<organism evidence="3 4">
    <name type="scientific">Pinctada imbricata</name>
    <name type="common">Atlantic pearl-oyster</name>
    <name type="synonym">Pinctada martensii</name>
    <dbReference type="NCBI Taxonomy" id="66713"/>
    <lineage>
        <taxon>Eukaryota</taxon>
        <taxon>Metazoa</taxon>
        <taxon>Spiralia</taxon>
        <taxon>Lophotrochozoa</taxon>
        <taxon>Mollusca</taxon>
        <taxon>Bivalvia</taxon>
        <taxon>Autobranchia</taxon>
        <taxon>Pteriomorphia</taxon>
        <taxon>Pterioida</taxon>
        <taxon>Pterioidea</taxon>
        <taxon>Pteriidae</taxon>
        <taxon>Pinctada</taxon>
    </lineage>
</organism>
<proteinExistence type="predicted"/>
<reference evidence="3" key="1">
    <citation type="submission" date="2019-08" db="EMBL/GenBank/DDBJ databases">
        <title>The improved chromosome-level genome for the pearl oyster Pinctada fucata martensii using PacBio sequencing and Hi-C.</title>
        <authorList>
            <person name="Zheng Z."/>
        </authorList>
    </citation>
    <scope>NUCLEOTIDE SEQUENCE</scope>
    <source>
        <strain evidence="3">ZZ-2019</strain>
        <tissue evidence="3">Adductor muscle</tissue>
    </source>
</reference>
<dbReference type="EMBL" id="VSWD01000009">
    <property type="protein sequence ID" value="KAK3093170.1"/>
    <property type="molecule type" value="Genomic_DNA"/>
</dbReference>
<feature type="signal peptide" evidence="2">
    <location>
        <begin position="1"/>
        <end position="19"/>
    </location>
</feature>
<keyword evidence="4" id="KW-1185">Reference proteome</keyword>
<feature type="chain" id="PRO_5041644175" evidence="2">
    <location>
        <begin position="20"/>
        <end position="267"/>
    </location>
</feature>
<evidence type="ECO:0000313" key="4">
    <source>
        <dbReference type="Proteomes" id="UP001186944"/>
    </source>
</evidence>
<keyword evidence="1" id="KW-0812">Transmembrane</keyword>